<reference evidence="2" key="1">
    <citation type="submission" date="2016-11" db="UniProtKB">
        <authorList>
            <consortium name="WormBaseParasite"/>
        </authorList>
    </citation>
    <scope>IDENTIFICATION</scope>
</reference>
<organism evidence="1 2">
    <name type="scientific">Steinernema glaseri</name>
    <dbReference type="NCBI Taxonomy" id="37863"/>
    <lineage>
        <taxon>Eukaryota</taxon>
        <taxon>Metazoa</taxon>
        <taxon>Ecdysozoa</taxon>
        <taxon>Nematoda</taxon>
        <taxon>Chromadorea</taxon>
        <taxon>Rhabditida</taxon>
        <taxon>Tylenchina</taxon>
        <taxon>Panagrolaimomorpha</taxon>
        <taxon>Strongyloidoidea</taxon>
        <taxon>Steinernematidae</taxon>
        <taxon>Steinernema</taxon>
    </lineage>
</organism>
<dbReference type="SUPFAM" id="SSF50978">
    <property type="entry name" value="WD40 repeat-like"/>
    <property type="match status" value="1"/>
</dbReference>
<dbReference type="InterPro" id="IPR036322">
    <property type="entry name" value="WD40_repeat_dom_sf"/>
</dbReference>
<dbReference type="Proteomes" id="UP000095287">
    <property type="component" value="Unplaced"/>
</dbReference>
<dbReference type="WBParaSite" id="L893_g21342.t1">
    <property type="protein sequence ID" value="L893_g21342.t1"/>
    <property type="gene ID" value="L893_g21342"/>
</dbReference>
<dbReference type="AlphaFoldDB" id="A0A1I7YZT1"/>
<evidence type="ECO:0000313" key="1">
    <source>
        <dbReference type="Proteomes" id="UP000095287"/>
    </source>
</evidence>
<sequence length="101" mass="11525">MVKTVESVLSKKKPYNCPHFRRQHQRKMEQINEAMRTMTAADKNLEIIDDLSDVGGYTTGDILPTFLSNKIEGHEGEITDLVWMQHGDTFFSASSDHNVLE</sequence>
<evidence type="ECO:0000313" key="2">
    <source>
        <dbReference type="WBParaSite" id="L893_g21342.t1"/>
    </source>
</evidence>
<proteinExistence type="predicted"/>
<name>A0A1I7YZT1_9BILA</name>
<accession>A0A1I7YZT1</accession>
<protein>
    <submittedName>
        <fullName evidence="2">WD_REPEATS_REGION domain-containing protein</fullName>
    </submittedName>
</protein>
<keyword evidence="1" id="KW-1185">Reference proteome</keyword>